<dbReference type="InterPro" id="IPR020025">
    <property type="entry name" value="PseB"/>
</dbReference>
<dbReference type="InterPro" id="IPR003869">
    <property type="entry name" value="Polysac_CapD-like"/>
</dbReference>
<dbReference type="CDD" id="cd05237">
    <property type="entry name" value="UDP_invert_4-6DH_SDR_e"/>
    <property type="match status" value="1"/>
</dbReference>
<dbReference type="InterPro" id="IPR036291">
    <property type="entry name" value="NAD(P)-bd_dom_sf"/>
</dbReference>
<dbReference type="GO" id="GO:0016829">
    <property type="term" value="F:lyase activity"/>
    <property type="evidence" value="ECO:0007669"/>
    <property type="project" value="UniProtKB-KW"/>
</dbReference>
<dbReference type="SUPFAM" id="SSF51735">
    <property type="entry name" value="NAD(P)-binding Rossmann-fold domains"/>
    <property type="match status" value="1"/>
</dbReference>
<proteinExistence type="inferred from homology"/>
<dbReference type="PANTHER" id="PTHR43318">
    <property type="entry name" value="UDP-N-ACETYLGLUCOSAMINE 4,6-DEHYDRATASE"/>
    <property type="match status" value="1"/>
</dbReference>
<evidence type="ECO:0000313" key="3">
    <source>
        <dbReference type="EMBL" id="WWX23235.1"/>
    </source>
</evidence>
<dbReference type="EC" id="4.2.1.115" evidence="3"/>
<evidence type="ECO:0000313" key="4">
    <source>
        <dbReference type="Proteomes" id="UP001385389"/>
    </source>
</evidence>
<comment type="similarity">
    <text evidence="1">Belongs to the polysaccharide synthase family.</text>
</comment>
<organism evidence="3 4">
    <name type="scientific">Pseudodesulfovibrio methanolicus</name>
    <dbReference type="NCBI Taxonomy" id="3126690"/>
    <lineage>
        <taxon>Bacteria</taxon>
        <taxon>Pseudomonadati</taxon>
        <taxon>Thermodesulfobacteriota</taxon>
        <taxon>Desulfovibrionia</taxon>
        <taxon>Desulfovibrionales</taxon>
        <taxon>Desulfovibrionaceae</taxon>
    </lineage>
</organism>
<dbReference type="Proteomes" id="UP001385389">
    <property type="component" value="Chromosome"/>
</dbReference>
<sequence length="328" mass="36905">MLNGKNIILVGGTGSFGNKLVETVLARYKPSKVIVFSRGELKQYEMAQRFSRAEYRCMRYFIGDVRDLERLHRAFKDVDVVVNAAALKHVPIAEYNPEEAIKTNIMGAMNIVNAAIDAGVEKIINLSTDKASNPINLYGATKLCADKLFIAGNNLVGKQDTAFSVVRYGNVLGSSGSVIPFFRQKCQTGRLPVTDKRMTRFWISLQDGVDFVLDCLERMVGGEIFIPKLPSTSIVDLAKAIAPECEVDMIGIRPGEKLHEVLVPEDEARCTVEHDNHFVIQPDFEFFRRRFKADQYKPVPEGFSYASDTNPWKLDVSQIREILKRNHL</sequence>
<feature type="domain" description="Polysaccharide biosynthesis protein CapD-like" evidence="2">
    <location>
        <begin position="7"/>
        <end position="281"/>
    </location>
</feature>
<accession>A0ABZ2J4B3</accession>
<evidence type="ECO:0000256" key="1">
    <source>
        <dbReference type="ARBA" id="ARBA00007430"/>
    </source>
</evidence>
<keyword evidence="4" id="KW-1185">Reference proteome</keyword>
<dbReference type="RefSeq" id="WP_338668949.1">
    <property type="nucleotide sequence ID" value="NZ_CP146609.1"/>
</dbReference>
<dbReference type="NCBIfam" id="TIGR03589">
    <property type="entry name" value="PseB"/>
    <property type="match status" value="1"/>
</dbReference>
<name>A0ABZ2J4B3_9BACT</name>
<gene>
    <name evidence="3" type="primary">pseB</name>
    <name evidence="3" type="ORF">V8V93_03305</name>
</gene>
<keyword evidence="3" id="KW-0456">Lyase</keyword>
<dbReference type="Gene3D" id="3.40.50.720">
    <property type="entry name" value="NAD(P)-binding Rossmann-like Domain"/>
    <property type="match status" value="1"/>
</dbReference>
<dbReference type="EMBL" id="CP146609">
    <property type="protein sequence ID" value="WWX23235.1"/>
    <property type="molecule type" value="Genomic_DNA"/>
</dbReference>
<protein>
    <submittedName>
        <fullName evidence="3">UDP-N-acetylglucosamine 4,6-dehydratase (Inverting)</fullName>
        <ecNumber evidence="3">4.2.1.115</ecNumber>
    </submittedName>
</protein>
<evidence type="ECO:0000259" key="2">
    <source>
        <dbReference type="Pfam" id="PF02719"/>
    </source>
</evidence>
<reference evidence="3 4" key="1">
    <citation type="submission" date="2024-03" db="EMBL/GenBank/DDBJ databases">
        <title>Phenotype and Genome Characterization of a Sulfate-Reducing Bacterium Pseudodesulfovibrio sp. strain 5S69, isolated from Petroleum Reservoir in Tatarstan (Russia).</title>
        <authorList>
            <person name="Bidzhieva S.K."/>
            <person name="Kadnikov V."/>
            <person name="Tourova T.P."/>
            <person name="Samigullina S.R."/>
            <person name="Sokolova D.S."/>
            <person name="Poltaraus A.B."/>
            <person name="Avtukh A.N."/>
            <person name="Tereshina V.M."/>
            <person name="Mardanov A.V."/>
            <person name="Nazina T.N."/>
        </authorList>
    </citation>
    <scope>NUCLEOTIDE SEQUENCE [LARGE SCALE GENOMIC DNA]</scope>
    <source>
        <strain evidence="3 4">5S69</strain>
    </source>
</reference>
<dbReference type="PANTHER" id="PTHR43318:SF2">
    <property type="entry name" value="UDP-N-ACETYLGLUCOSAMINE 4,6-DEHYDRATASE (INVERTING)"/>
    <property type="match status" value="1"/>
</dbReference>
<dbReference type="InterPro" id="IPR051203">
    <property type="entry name" value="Polysaccharide_Synthase-Rel"/>
</dbReference>
<dbReference type="Pfam" id="PF02719">
    <property type="entry name" value="Polysacc_synt_2"/>
    <property type="match status" value="1"/>
</dbReference>